<evidence type="ECO:0000256" key="5">
    <source>
        <dbReference type="ARBA" id="ARBA00022729"/>
    </source>
</evidence>
<evidence type="ECO:0000256" key="9">
    <source>
        <dbReference type="ARBA" id="ARBA00023237"/>
    </source>
</evidence>
<protein>
    <submittedName>
        <fullName evidence="12">Prevent-host-death protein</fullName>
    </submittedName>
</protein>
<keyword evidence="5 10" id="KW-0732">Signal</keyword>
<dbReference type="SUPFAM" id="SSF49464">
    <property type="entry name" value="Carboxypeptidase regulatory domain-like"/>
    <property type="match status" value="1"/>
</dbReference>
<dbReference type="Gene3D" id="2.60.40.1120">
    <property type="entry name" value="Carboxypeptidase-like, regulatory domain"/>
    <property type="match status" value="1"/>
</dbReference>
<dbReference type="InterPro" id="IPR036942">
    <property type="entry name" value="Beta-barrel_TonB_sf"/>
</dbReference>
<dbReference type="Gene3D" id="2.170.130.10">
    <property type="entry name" value="TonB-dependent receptor, plug domain"/>
    <property type="match status" value="1"/>
</dbReference>
<dbReference type="PANTHER" id="PTHR30069">
    <property type="entry name" value="TONB-DEPENDENT OUTER MEMBRANE RECEPTOR"/>
    <property type="match status" value="1"/>
</dbReference>
<evidence type="ECO:0000256" key="7">
    <source>
        <dbReference type="ARBA" id="ARBA00023136"/>
    </source>
</evidence>
<reference evidence="13" key="1">
    <citation type="journal article" date="2019" name="Int. J. Syst. Evol. Microbiol.">
        <title>The Global Catalogue of Microorganisms (GCM) 10K type strain sequencing project: providing services to taxonomists for standard genome sequencing and annotation.</title>
        <authorList>
            <consortium name="The Broad Institute Genomics Platform"/>
            <consortium name="The Broad Institute Genome Sequencing Center for Infectious Disease"/>
            <person name="Wu L."/>
            <person name="Ma J."/>
        </authorList>
    </citation>
    <scope>NUCLEOTIDE SEQUENCE [LARGE SCALE GENOMIC DNA]</scope>
    <source>
        <strain evidence="13">CGMCC 1.14966</strain>
    </source>
</reference>
<dbReference type="Gene3D" id="2.40.170.20">
    <property type="entry name" value="TonB-dependent receptor, beta-barrel domain"/>
    <property type="match status" value="1"/>
</dbReference>
<evidence type="ECO:0000313" key="13">
    <source>
        <dbReference type="Proteomes" id="UP000637774"/>
    </source>
</evidence>
<keyword evidence="9" id="KW-0998">Cell outer membrane</keyword>
<evidence type="ECO:0000313" key="12">
    <source>
        <dbReference type="EMBL" id="GGH90811.1"/>
    </source>
</evidence>
<name>A0ABQ2AFZ6_9BACT</name>
<evidence type="ECO:0000256" key="4">
    <source>
        <dbReference type="ARBA" id="ARBA00022692"/>
    </source>
</evidence>
<comment type="subcellular location">
    <subcellularLocation>
        <location evidence="1">Cell outer membrane</location>
        <topology evidence="1">Multi-pass membrane protein</topology>
    </subcellularLocation>
</comment>
<keyword evidence="13" id="KW-1185">Reference proteome</keyword>
<evidence type="ECO:0000256" key="8">
    <source>
        <dbReference type="ARBA" id="ARBA00023170"/>
    </source>
</evidence>
<evidence type="ECO:0000256" key="6">
    <source>
        <dbReference type="ARBA" id="ARBA00023077"/>
    </source>
</evidence>
<dbReference type="InterPro" id="IPR000531">
    <property type="entry name" value="Beta-barrel_TonB"/>
</dbReference>
<keyword evidence="8" id="KW-0675">Receptor</keyword>
<evidence type="ECO:0000256" key="10">
    <source>
        <dbReference type="SAM" id="SignalP"/>
    </source>
</evidence>
<dbReference type="Pfam" id="PF13715">
    <property type="entry name" value="CarbopepD_reg_2"/>
    <property type="match status" value="1"/>
</dbReference>
<comment type="caution">
    <text evidence="12">The sequence shown here is derived from an EMBL/GenBank/DDBJ whole genome shotgun (WGS) entry which is preliminary data.</text>
</comment>
<evidence type="ECO:0000256" key="3">
    <source>
        <dbReference type="ARBA" id="ARBA00022452"/>
    </source>
</evidence>
<keyword evidence="7" id="KW-0472">Membrane</keyword>
<gene>
    <name evidence="12" type="ORF">GCM10011495_37510</name>
</gene>
<dbReference type="RefSeq" id="WP_188563630.1">
    <property type="nucleotide sequence ID" value="NZ_BMGY01000059.1"/>
</dbReference>
<dbReference type="InterPro" id="IPR008969">
    <property type="entry name" value="CarboxyPept-like_regulatory"/>
</dbReference>
<feature type="chain" id="PRO_5046062108" evidence="10">
    <location>
        <begin position="19"/>
        <end position="806"/>
    </location>
</feature>
<keyword evidence="3" id="KW-1134">Transmembrane beta strand</keyword>
<dbReference type="Pfam" id="PF00593">
    <property type="entry name" value="TonB_dep_Rec_b-barrel"/>
    <property type="match status" value="1"/>
</dbReference>
<dbReference type="InterPro" id="IPR037066">
    <property type="entry name" value="Plug_dom_sf"/>
</dbReference>
<evidence type="ECO:0000259" key="11">
    <source>
        <dbReference type="Pfam" id="PF00593"/>
    </source>
</evidence>
<dbReference type="Proteomes" id="UP000637774">
    <property type="component" value="Unassembled WGS sequence"/>
</dbReference>
<dbReference type="SUPFAM" id="SSF56935">
    <property type="entry name" value="Porins"/>
    <property type="match status" value="1"/>
</dbReference>
<organism evidence="12 13">
    <name type="scientific">Hymenobacter frigidus</name>
    <dbReference type="NCBI Taxonomy" id="1524095"/>
    <lineage>
        <taxon>Bacteria</taxon>
        <taxon>Pseudomonadati</taxon>
        <taxon>Bacteroidota</taxon>
        <taxon>Cytophagia</taxon>
        <taxon>Cytophagales</taxon>
        <taxon>Hymenobacteraceae</taxon>
        <taxon>Hymenobacter</taxon>
    </lineage>
</organism>
<accession>A0ABQ2AFZ6</accession>
<keyword evidence="2" id="KW-0813">Transport</keyword>
<sequence>MKYLVLLVLLFSAALGRAQPASQTVRGTVLDADSKSPLPGATVLIVGAPLGDGIATDQHGHFRFARVPLGRISLKLLCLGYQERLVANVVVNAGQEVVLELSLQELATQLNEVVVSAAPDRRNAQNEMVLLSARSISVEETKRYAGGVNDPALILSSFAGVTNSAAGSNEVIVRGNSPKYVQWRLEGTEMTNPNHFADQNAVGGGVSALNNNLLATSDFYTGAFAPEYGDVLSGVYDVKLRKGNNERFQSILGVGLMGTDVTVEGPLAKGYEGSYLANYRYSTIGLLSNLGLVELEGAAPTFQDGAFKVFLPAKRLGTFSLFGLGGRSGIRLDNINPGTWQLPTNETTDATIRRDYAKASYLLNAGLSHTLPLHPNGYLNTTVSFSGNGIEEDMFESDVHKRYDDRGTWLRDSLSNKQVNYQSRLDNRSYRAATTYNHKLNAKNRIQVGTKYAYLHFAYRQGLAKNGVSLVDFDEGMGTLRNFVSWKHRLNDRVTVVAGVHNMNVLYNRKSTLEPRLALNWFPTERSTVSAGYGLHSTMESVHNYFAKVKQAYGSYTEPNQDLDLLKAHHFVAGYEYQLTRNLRVKLEGYYQHLYNLPVENLPTSSYATLNEGVIPRYVALVNQGTGRNYGAELTLERHFDRNYYFLLNTSLYQSTYQALDGRQRHTAYADNYLVNLLAGKEFSGLGRKDNQTLSLNAKVFLGGGKRYVPLLRGANGQVAVDPARQQFWDAAKAYDQQLDDIYQVVVSASYKWNKRQTTHELFLNIDNVTNNRSRLSEYYDADKPNATGYQQQFGLFPNLMYRIYL</sequence>
<feature type="signal peptide" evidence="10">
    <location>
        <begin position="1"/>
        <end position="18"/>
    </location>
</feature>
<dbReference type="PANTHER" id="PTHR30069:SF29">
    <property type="entry name" value="HEMOGLOBIN AND HEMOGLOBIN-HAPTOGLOBIN-BINDING PROTEIN 1-RELATED"/>
    <property type="match status" value="1"/>
</dbReference>
<evidence type="ECO:0000256" key="1">
    <source>
        <dbReference type="ARBA" id="ARBA00004571"/>
    </source>
</evidence>
<keyword evidence="6" id="KW-0798">TonB box</keyword>
<dbReference type="InterPro" id="IPR039426">
    <property type="entry name" value="TonB-dep_rcpt-like"/>
</dbReference>
<proteinExistence type="predicted"/>
<keyword evidence="4" id="KW-0812">Transmembrane</keyword>
<dbReference type="EMBL" id="BMGY01000059">
    <property type="protein sequence ID" value="GGH90811.1"/>
    <property type="molecule type" value="Genomic_DNA"/>
</dbReference>
<evidence type="ECO:0000256" key="2">
    <source>
        <dbReference type="ARBA" id="ARBA00022448"/>
    </source>
</evidence>
<feature type="domain" description="TonB-dependent receptor-like beta-barrel" evidence="11">
    <location>
        <begin position="333"/>
        <end position="769"/>
    </location>
</feature>